<comment type="caution">
    <text evidence="8">The sequence shown here is derived from an EMBL/GenBank/DDBJ whole genome shotgun (WGS) entry which is preliminary data.</text>
</comment>
<evidence type="ECO:0000256" key="3">
    <source>
        <dbReference type="ARBA" id="ARBA00023306"/>
    </source>
</evidence>
<reference evidence="8 9" key="1">
    <citation type="submission" date="2017-03" db="EMBL/GenBank/DDBJ databases">
        <title>Genome Survey of Euroglyphus maynei.</title>
        <authorList>
            <person name="Arlian L.G."/>
            <person name="Morgan M.S."/>
            <person name="Rider S.D."/>
        </authorList>
    </citation>
    <scope>NUCLEOTIDE SEQUENCE [LARGE SCALE GENOMIC DNA]</scope>
    <source>
        <strain evidence="8">Arlian Lab</strain>
        <tissue evidence="8">Whole body</tissue>
    </source>
</reference>
<dbReference type="InterPro" id="IPR048258">
    <property type="entry name" value="Cyclins_cyclin-box"/>
</dbReference>
<keyword evidence="9" id="KW-1185">Reference proteome</keyword>
<evidence type="ECO:0000313" key="9">
    <source>
        <dbReference type="Proteomes" id="UP000194236"/>
    </source>
</evidence>
<protein>
    <submittedName>
        <fullName evidence="8">G2/mitotic-specific cyclin A-like protein</fullName>
    </submittedName>
</protein>
<dbReference type="InterPro" id="IPR004367">
    <property type="entry name" value="Cyclin_C-dom"/>
</dbReference>
<dbReference type="Pfam" id="PF02984">
    <property type="entry name" value="Cyclin_C"/>
    <property type="match status" value="1"/>
</dbReference>
<feature type="domain" description="Cyclin-like" evidence="6">
    <location>
        <begin position="323"/>
        <end position="403"/>
    </location>
</feature>
<feature type="compositionally biased region" description="Low complexity" evidence="5">
    <location>
        <begin position="136"/>
        <end position="149"/>
    </location>
</feature>
<organism evidence="8 9">
    <name type="scientific">Euroglyphus maynei</name>
    <name type="common">Mayne's house dust mite</name>
    <dbReference type="NCBI Taxonomy" id="6958"/>
    <lineage>
        <taxon>Eukaryota</taxon>
        <taxon>Metazoa</taxon>
        <taxon>Ecdysozoa</taxon>
        <taxon>Arthropoda</taxon>
        <taxon>Chelicerata</taxon>
        <taxon>Arachnida</taxon>
        <taxon>Acari</taxon>
        <taxon>Acariformes</taxon>
        <taxon>Sarcoptiformes</taxon>
        <taxon>Astigmata</taxon>
        <taxon>Psoroptidia</taxon>
        <taxon>Analgoidea</taxon>
        <taxon>Pyroglyphidae</taxon>
        <taxon>Pyroglyphinae</taxon>
        <taxon>Euroglyphus</taxon>
    </lineage>
</organism>
<evidence type="ECO:0000259" key="6">
    <source>
        <dbReference type="SMART" id="SM00385"/>
    </source>
</evidence>
<dbReference type="InterPro" id="IPR006671">
    <property type="entry name" value="Cyclin_N"/>
</dbReference>
<evidence type="ECO:0000259" key="7">
    <source>
        <dbReference type="SMART" id="SM01332"/>
    </source>
</evidence>
<dbReference type="InterPro" id="IPR013763">
    <property type="entry name" value="Cyclin-like_dom"/>
</dbReference>
<dbReference type="Gene3D" id="1.10.472.10">
    <property type="entry name" value="Cyclin-like"/>
    <property type="match status" value="2"/>
</dbReference>
<evidence type="ECO:0000256" key="2">
    <source>
        <dbReference type="ARBA" id="ARBA00023127"/>
    </source>
</evidence>
<proteinExistence type="inferred from homology"/>
<evidence type="ECO:0000256" key="4">
    <source>
        <dbReference type="RuleBase" id="RU000383"/>
    </source>
</evidence>
<name>A0A1Y3AS79_EURMA</name>
<dbReference type="InterPro" id="IPR039361">
    <property type="entry name" value="Cyclin"/>
</dbReference>
<gene>
    <name evidence="8" type="ORF">BLA29_002813</name>
</gene>
<dbReference type="EMBL" id="MUJZ01065403">
    <property type="protein sequence ID" value="OTF70503.1"/>
    <property type="molecule type" value="Genomic_DNA"/>
</dbReference>
<dbReference type="Proteomes" id="UP000194236">
    <property type="component" value="Unassembled WGS sequence"/>
</dbReference>
<feature type="region of interest" description="Disordered" evidence="5">
    <location>
        <begin position="126"/>
        <end position="155"/>
    </location>
</feature>
<accession>A0A1Y3AS79</accession>
<evidence type="ECO:0000256" key="1">
    <source>
        <dbReference type="ARBA" id="ARBA00022618"/>
    </source>
</evidence>
<dbReference type="GO" id="GO:0016538">
    <property type="term" value="F:cyclin-dependent protein serine/threonine kinase regulator activity"/>
    <property type="evidence" value="ECO:0007669"/>
    <property type="project" value="InterPro"/>
</dbReference>
<dbReference type="FunFam" id="1.10.472.10:FF:000001">
    <property type="entry name" value="G2/mitotic-specific cyclin"/>
    <property type="match status" value="1"/>
</dbReference>
<dbReference type="InterPro" id="IPR046965">
    <property type="entry name" value="Cyclin_A/B-like"/>
</dbReference>
<dbReference type="GO" id="GO:0051301">
    <property type="term" value="P:cell division"/>
    <property type="evidence" value="ECO:0007669"/>
    <property type="project" value="UniProtKB-KW"/>
</dbReference>
<dbReference type="SMART" id="SM01332">
    <property type="entry name" value="Cyclin_C"/>
    <property type="match status" value="1"/>
</dbReference>
<dbReference type="PROSITE" id="PS00292">
    <property type="entry name" value="CYCLINS"/>
    <property type="match status" value="1"/>
</dbReference>
<dbReference type="PIRSF" id="PIRSF001771">
    <property type="entry name" value="Cyclin_A_B_D_E"/>
    <property type="match status" value="1"/>
</dbReference>
<feature type="region of interest" description="Disordered" evidence="5">
    <location>
        <begin position="89"/>
        <end position="114"/>
    </location>
</feature>
<feature type="domain" description="Cyclin C-terminal" evidence="7">
    <location>
        <begin position="319"/>
        <end position="433"/>
    </location>
</feature>
<dbReference type="Pfam" id="PF00134">
    <property type="entry name" value="Cyclin_N"/>
    <property type="match status" value="1"/>
</dbReference>
<dbReference type="SMART" id="SM00385">
    <property type="entry name" value="CYCLIN"/>
    <property type="match status" value="2"/>
</dbReference>
<dbReference type="SUPFAM" id="SSF47954">
    <property type="entry name" value="Cyclin-like"/>
    <property type="match status" value="2"/>
</dbReference>
<keyword evidence="1" id="KW-0132">Cell division</keyword>
<dbReference type="AlphaFoldDB" id="A0A1Y3AS79"/>
<comment type="similarity">
    <text evidence="4">Belongs to the cyclin family.</text>
</comment>
<keyword evidence="3" id="KW-0131">Cell cycle</keyword>
<dbReference type="GO" id="GO:0044772">
    <property type="term" value="P:mitotic cell cycle phase transition"/>
    <property type="evidence" value="ECO:0007669"/>
    <property type="project" value="InterPro"/>
</dbReference>
<dbReference type="InterPro" id="IPR036915">
    <property type="entry name" value="Cyclin-like_sf"/>
</dbReference>
<sequence length="434" mass="51048">MEAQKRPLANVVNVVRGGGGKIVVGGQPLKNIVAATKNDQKYLKRGRDSPPNMIQKKKKNFAANNDENAFDPTRTIETKIKNIKISQKNDLPLKPVNRKQETTTTTQPPPPPIVAIKNRNIIQQKQPLKSTKNEQKNNNNDGDNNNKNQSKQKHHIDWQDYYQPPKNLPEDIIDYDRTQIENINSEPIYAFEIFEYLREKEQSTRCRKYMQQQKDISPKMRTILIDWLVEVQQTFELNHETLYHSIKIMDHFLMNSQIKRSRLQLLGIVSMFIAAKCDERIYPIIEDFLYVSDNSYDRDDIIQMEIEILKVLQFNLNYPLSYSFLRRFARCSSQTLETLTLSRFILESSLMDYSFVDELDSKMAAASLLLAMRMKHLQWNKTLDFYTGYHEKDLIELARRLNQLIKTKNNKQETIRNKYSDRYLLQVNDVMILF</sequence>
<dbReference type="OrthoDB" id="5590282at2759"/>
<feature type="domain" description="Cyclin-like" evidence="6">
    <location>
        <begin position="226"/>
        <end position="310"/>
    </location>
</feature>
<keyword evidence="2 4" id="KW-0195">Cyclin</keyword>
<evidence type="ECO:0000313" key="8">
    <source>
        <dbReference type="EMBL" id="OTF70503.1"/>
    </source>
</evidence>
<evidence type="ECO:0000256" key="5">
    <source>
        <dbReference type="SAM" id="MobiDB-lite"/>
    </source>
</evidence>
<dbReference type="PANTHER" id="PTHR10177">
    <property type="entry name" value="CYCLINS"/>
    <property type="match status" value="1"/>
</dbReference>